<evidence type="ECO:0000313" key="3">
    <source>
        <dbReference type="Proteomes" id="UP001139887"/>
    </source>
</evidence>
<proteinExistence type="predicted"/>
<dbReference type="EMBL" id="JANBUW010000001">
    <property type="protein sequence ID" value="KAJ2852654.1"/>
    <property type="molecule type" value="Genomic_DNA"/>
</dbReference>
<keyword evidence="1" id="KW-0732">Signal</keyword>
<dbReference type="OrthoDB" id="5517728at2759"/>
<protein>
    <recommendedName>
        <fullName evidence="4">Secreted protein</fullName>
    </recommendedName>
</protein>
<gene>
    <name evidence="2" type="ORF">IWW36_000011</name>
</gene>
<feature type="signal peptide" evidence="1">
    <location>
        <begin position="1"/>
        <end position="20"/>
    </location>
</feature>
<organism evidence="2 3">
    <name type="scientific">Coemansia brasiliensis</name>
    <dbReference type="NCBI Taxonomy" id="2650707"/>
    <lineage>
        <taxon>Eukaryota</taxon>
        <taxon>Fungi</taxon>
        <taxon>Fungi incertae sedis</taxon>
        <taxon>Zoopagomycota</taxon>
        <taxon>Kickxellomycotina</taxon>
        <taxon>Kickxellomycetes</taxon>
        <taxon>Kickxellales</taxon>
        <taxon>Kickxellaceae</taxon>
        <taxon>Coemansia</taxon>
    </lineage>
</organism>
<accession>A0A9W8IE40</accession>
<keyword evidence="3" id="KW-1185">Reference proteome</keyword>
<dbReference type="Proteomes" id="UP001139887">
    <property type="component" value="Unassembled WGS sequence"/>
</dbReference>
<evidence type="ECO:0000313" key="2">
    <source>
        <dbReference type="EMBL" id="KAJ2852654.1"/>
    </source>
</evidence>
<evidence type="ECO:0000256" key="1">
    <source>
        <dbReference type="SAM" id="SignalP"/>
    </source>
</evidence>
<reference evidence="2" key="1">
    <citation type="submission" date="2022-07" db="EMBL/GenBank/DDBJ databases">
        <title>Phylogenomic reconstructions and comparative analyses of Kickxellomycotina fungi.</title>
        <authorList>
            <person name="Reynolds N.K."/>
            <person name="Stajich J.E."/>
            <person name="Barry K."/>
            <person name="Grigoriev I.V."/>
            <person name="Crous P."/>
            <person name="Smith M.E."/>
        </authorList>
    </citation>
    <scope>NUCLEOTIDE SEQUENCE</scope>
    <source>
        <strain evidence="2">NRRL 1566</strain>
    </source>
</reference>
<feature type="chain" id="PRO_5040876631" description="Secreted protein" evidence="1">
    <location>
        <begin position="21"/>
        <end position="137"/>
    </location>
</feature>
<sequence>MVRIASFFLAAASLAAMTNAQQCTGNTSMCPGNQDGVSPTYLQCNNWSQQYETQNCPSGQVCYANPNKPGTAMCGLPNTGGNPGQGSCKGNVAKCVAPGQTGAYYQCENWSGQYVNANCPGSMKCYNNDQGTGVYCQ</sequence>
<comment type="caution">
    <text evidence="2">The sequence shown here is derived from an EMBL/GenBank/DDBJ whole genome shotgun (WGS) entry which is preliminary data.</text>
</comment>
<evidence type="ECO:0008006" key="4">
    <source>
        <dbReference type="Google" id="ProtNLM"/>
    </source>
</evidence>
<dbReference type="AlphaFoldDB" id="A0A9W8IE40"/>
<name>A0A9W8IE40_9FUNG</name>